<evidence type="ECO:0000313" key="8">
    <source>
        <dbReference type="EMBL" id="RYC32475.1"/>
    </source>
</evidence>
<dbReference type="Proteomes" id="UP000290759">
    <property type="component" value="Unassembled WGS sequence"/>
</dbReference>
<evidence type="ECO:0000256" key="5">
    <source>
        <dbReference type="ARBA" id="ARBA00023204"/>
    </source>
</evidence>
<protein>
    <recommendedName>
        <fullName evidence="6">Holliday junction branch migration complex subunit RuvA</fullName>
    </recommendedName>
</protein>
<comment type="similarity">
    <text evidence="6">Belongs to the RuvA family.</text>
</comment>
<dbReference type="Gene3D" id="2.40.50.140">
    <property type="entry name" value="Nucleic acid-binding proteins"/>
    <property type="match status" value="1"/>
</dbReference>
<feature type="region of interest" description="Domain III" evidence="6">
    <location>
        <begin position="150"/>
        <end position="202"/>
    </location>
</feature>
<evidence type="ECO:0000256" key="3">
    <source>
        <dbReference type="ARBA" id="ARBA00023125"/>
    </source>
</evidence>
<comment type="subcellular location">
    <subcellularLocation>
        <location evidence="6">Cytoplasm</location>
    </subcellularLocation>
</comment>
<evidence type="ECO:0000256" key="6">
    <source>
        <dbReference type="HAMAP-Rule" id="MF_00031"/>
    </source>
</evidence>
<comment type="function">
    <text evidence="6">The RuvA-RuvB-RuvC complex processes Holliday junction (HJ) DNA during genetic recombination and DNA repair, while the RuvA-RuvB complex plays an important role in the rescue of blocked DNA replication forks via replication fork reversal (RFR). RuvA specifically binds to HJ cruciform DNA, conferring on it an open structure. The RuvB hexamer acts as an ATP-dependent pump, pulling dsDNA into and through the RuvAB complex. HJ branch migration allows RuvC to scan DNA until it finds its consensus sequence, where it cleaves and resolves the cruciform DNA.</text>
</comment>
<evidence type="ECO:0000313" key="9">
    <source>
        <dbReference type="Proteomes" id="UP000290759"/>
    </source>
</evidence>
<keyword evidence="4 6" id="KW-0233">DNA recombination</keyword>
<dbReference type="SUPFAM" id="SSF50249">
    <property type="entry name" value="Nucleic acid-binding proteins"/>
    <property type="match status" value="1"/>
</dbReference>
<keyword evidence="3 6" id="KW-0238">DNA-binding</keyword>
<organism evidence="8 9">
    <name type="scientific">Lichenibacterium minor</name>
    <dbReference type="NCBI Taxonomy" id="2316528"/>
    <lineage>
        <taxon>Bacteria</taxon>
        <taxon>Pseudomonadati</taxon>
        <taxon>Pseudomonadota</taxon>
        <taxon>Alphaproteobacteria</taxon>
        <taxon>Hyphomicrobiales</taxon>
        <taxon>Lichenihabitantaceae</taxon>
        <taxon>Lichenibacterium</taxon>
    </lineage>
</organism>
<dbReference type="GO" id="GO:0005737">
    <property type="term" value="C:cytoplasm"/>
    <property type="evidence" value="ECO:0007669"/>
    <property type="project" value="UniProtKB-SubCell"/>
</dbReference>
<accession>A0A4Q2UC95</accession>
<sequence length="202" mass="20328">MIGKLRGTVDSAGLESMVLDVGGVGYLVHCSPRTLSSLPQPGEPASLLIDTHVREDMIRLYGFTTEAERDWFRLMQGVQGVGAKVALAILGVLSTSGLALAVAGGDRTAVARAPGVGPKLAARIVLELKDKGPGGATDALVMPDAEPGAPLPRNVEDAVSALVNLGYGRPQAAAAVGAAVASLGAEAGTAALIRGGLKALST</sequence>
<gene>
    <name evidence="6 8" type="primary">ruvA</name>
    <name evidence="8" type="ORF">D3273_08785</name>
</gene>
<comment type="caution">
    <text evidence="8">The sequence shown here is derived from an EMBL/GenBank/DDBJ whole genome shotgun (WGS) entry which is preliminary data.</text>
</comment>
<dbReference type="Gene3D" id="1.10.8.10">
    <property type="entry name" value="DNA helicase RuvA subunit, C-terminal domain"/>
    <property type="match status" value="1"/>
</dbReference>
<dbReference type="Pfam" id="PF07499">
    <property type="entry name" value="RuvA_C"/>
    <property type="match status" value="1"/>
</dbReference>
<dbReference type="HAMAP" id="MF_00031">
    <property type="entry name" value="DNA_HJ_migration_RuvA"/>
    <property type="match status" value="1"/>
</dbReference>
<feature type="region of interest" description="Domain I" evidence="6">
    <location>
        <begin position="1"/>
        <end position="64"/>
    </location>
</feature>
<proteinExistence type="inferred from homology"/>
<comment type="caution">
    <text evidence="6">Lacks conserved residue(s) required for the propagation of feature annotation.</text>
</comment>
<dbReference type="InterPro" id="IPR013849">
    <property type="entry name" value="DNA_helicase_Holl-junc_RuvA_I"/>
</dbReference>
<dbReference type="InterPro" id="IPR003583">
    <property type="entry name" value="Hlx-hairpin-Hlx_DNA-bd_motif"/>
</dbReference>
<name>A0A4Q2UC95_9HYPH</name>
<keyword evidence="5 6" id="KW-0234">DNA repair</keyword>
<dbReference type="SUPFAM" id="SSF47781">
    <property type="entry name" value="RuvA domain 2-like"/>
    <property type="match status" value="1"/>
</dbReference>
<dbReference type="GO" id="GO:0005524">
    <property type="term" value="F:ATP binding"/>
    <property type="evidence" value="ECO:0007669"/>
    <property type="project" value="InterPro"/>
</dbReference>
<dbReference type="GO" id="GO:0048476">
    <property type="term" value="C:Holliday junction resolvase complex"/>
    <property type="evidence" value="ECO:0007669"/>
    <property type="project" value="UniProtKB-UniRule"/>
</dbReference>
<dbReference type="InterPro" id="IPR012340">
    <property type="entry name" value="NA-bd_OB-fold"/>
</dbReference>
<dbReference type="NCBIfam" id="TIGR00084">
    <property type="entry name" value="ruvA"/>
    <property type="match status" value="1"/>
</dbReference>
<dbReference type="GO" id="GO:0009379">
    <property type="term" value="C:Holliday junction helicase complex"/>
    <property type="evidence" value="ECO:0007669"/>
    <property type="project" value="InterPro"/>
</dbReference>
<evidence type="ECO:0000256" key="2">
    <source>
        <dbReference type="ARBA" id="ARBA00022763"/>
    </source>
</evidence>
<keyword evidence="2 6" id="KW-0227">DNA damage</keyword>
<reference evidence="8 9" key="2">
    <citation type="submission" date="2019-02" db="EMBL/GenBank/DDBJ databases">
        <title>'Lichenibacterium ramalinii' gen. nov. sp. nov., 'Lichenibacterium minor' gen. nov. sp. nov.</title>
        <authorList>
            <person name="Pankratov T."/>
        </authorList>
    </citation>
    <scope>NUCLEOTIDE SEQUENCE [LARGE SCALE GENOMIC DNA]</scope>
    <source>
        <strain evidence="8 9">RmlP026</strain>
    </source>
</reference>
<evidence type="ECO:0000256" key="4">
    <source>
        <dbReference type="ARBA" id="ARBA00023172"/>
    </source>
</evidence>
<reference evidence="8 9" key="1">
    <citation type="submission" date="2018-12" db="EMBL/GenBank/DDBJ databases">
        <authorList>
            <person name="Grouzdev D.S."/>
            <person name="Krutkina M.S."/>
        </authorList>
    </citation>
    <scope>NUCLEOTIDE SEQUENCE [LARGE SCALE GENOMIC DNA]</scope>
    <source>
        <strain evidence="8 9">RmlP026</strain>
    </source>
</reference>
<dbReference type="OrthoDB" id="5293449at2"/>
<keyword evidence="9" id="KW-1185">Reference proteome</keyword>
<dbReference type="SMART" id="SM00278">
    <property type="entry name" value="HhH1"/>
    <property type="match status" value="2"/>
</dbReference>
<dbReference type="SUPFAM" id="SSF46929">
    <property type="entry name" value="DNA helicase RuvA subunit, C-terminal domain"/>
    <property type="match status" value="1"/>
</dbReference>
<comment type="subunit">
    <text evidence="6">Homotetramer. Forms an RuvA(8)-RuvB(12)-Holliday junction (HJ) complex. HJ DNA is sandwiched between 2 RuvA tetramers; dsDNA enters through RuvA and exits via RuvB. An RuvB hexamer assembles on each DNA strand where it exits the tetramer. Each RuvB hexamer is contacted by two RuvA subunits (via domain III) on 2 adjacent RuvB subunits; this complex drives branch migration. In the full resolvosome a probable DNA-RuvA(4)-RuvB(12)-RuvC(2) complex forms which resolves the HJ.</text>
</comment>
<dbReference type="InterPro" id="IPR010994">
    <property type="entry name" value="RuvA_2-like"/>
</dbReference>
<dbReference type="AlphaFoldDB" id="A0A4Q2UC95"/>
<evidence type="ECO:0000256" key="1">
    <source>
        <dbReference type="ARBA" id="ARBA00022490"/>
    </source>
</evidence>
<comment type="domain">
    <text evidence="6">Has three domains with a flexible linker between the domains II and III and assumes an 'L' shape. Domain III is highly mobile and contacts RuvB.</text>
</comment>
<feature type="domain" description="Helix-hairpin-helix DNA-binding motif class 1" evidence="7">
    <location>
        <begin position="73"/>
        <end position="92"/>
    </location>
</feature>
<feature type="domain" description="Helix-hairpin-helix DNA-binding motif class 1" evidence="7">
    <location>
        <begin position="108"/>
        <end position="127"/>
    </location>
</feature>
<dbReference type="CDD" id="cd14332">
    <property type="entry name" value="UBA_RuvA_C"/>
    <property type="match status" value="1"/>
</dbReference>
<dbReference type="RefSeq" id="WP_129225548.1">
    <property type="nucleotide sequence ID" value="NZ_QYBB01000007.1"/>
</dbReference>
<dbReference type="GO" id="GO:0006310">
    <property type="term" value="P:DNA recombination"/>
    <property type="evidence" value="ECO:0007669"/>
    <property type="project" value="UniProtKB-UniRule"/>
</dbReference>
<dbReference type="Pfam" id="PF01330">
    <property type="entry name" value="RuvA_N"/>
    <property type="match status" value="1"/>
</dbReference>
<dbReference type="InterPro" id="IPR000085">
    <property type="entry name" value="RuvA"/>
</dbReference>
<dbReference type="EMBL" id="QYBB01000007">
    <property type="protein sequence ID" value="RYC32475.1"/>
    <property type="molecule type" value="Genomic_DNA"/>
</dbReference>
<evidence type="ECO:0000259" key="7">
    <source>
        <dbReference type="SMART" id="SM00278"/>
    </source>
</evidence>
<keyword evidence="1 6" id="KW-0963">Cytoplasm</keyword>
<dbReference type="Pfam" id="PF14520">
    <property type="entry name" value="HHH_5"/>
    <property type="match status" value="1"/>
</dbReference>
<dbReference type="GO" id="GO:0009378">
    <property type="term" value="F:four-way junction helicase activity"/>
    <property type="evidence" value="ECO:0007669"/>
    <property type="project" value="InterPro"/>
</dbReference>
<dbReference type="InterPro" id="IPR011114">
    <property type="entry name" value="RuvA_C"/>
</dbReference>
<dbReference type="InterPro" id="IPR036267">
    <property type="entry name" value="RuvA_C_sf"/>
</dbReference>
<dbReference type="GO" id="GO:0000400">
    <property type="term" value="F:four-way junction DNA binding"/>
    <property type="evidence" value="ECO:0007669"/>
    <property type="project" value="UniProtKB-UniRule"/>
</dbReference>
<dbReference type="GO" id="GO:0006281">
    <property type="term" value="P:DNA repair"/>
    <property type="evidence" value="ECO:0007669"/>
    <property type="project" value="UniProtKB-UniRule"/>
</dbReference>
<dbReference type="Gene3D" id="1.10.150.20">
    <property type="entry name" value="5' to 3' exonuclease, C-terminal subdomain"/>
    <property type="match status" value="1"/>
</dbReference>